<dbReference type="InterPro" id="IPR029787">
    <property type="entry name" value="Nucleotide_cyclase"/>
</dbReference>
<dbReference type="SUPFAM" id="SSF141868">
    <property type="entry name" value="EAL domain-like"/>
    <property type="match status" value="1"/>
</dbReference>
<dbReference type="AlphaFoldDB" id="A0A2N5XT79"/>
<dbReference type="CDD" id="cd06225">
    <property type="entry name" value="HAMP"/>
    <property type="match status" value="1"/>
</dbReference>
<comment type="caution">
    <text evidence="4">The sequence shown here is derived from an EMBL/GenBank/DDBJ whole genome shotgun (WGS) entry which is preliminary data.</text>
</comment>
<dbReference type="InterPro" id="IPR001633">
    <property type="entry name" value="EAL_dom"/>
</dbReference>
<dbReference type="Proteomes" id="UP000234881">
    <property type="component" value="Unassembled WGS sequence"/>
</dbReference>
<dbReference type="CDD" id="cd01949">
    <property type="entry name" value="GGDEF"/>
    <property type="match status" value="1"/>
</dbReference>
<evidence type="ECO:0000313" key="5">
    <source>
        <dbReference type="Proteomes" id="UP000234881"/>
    </source>
</evidence>
<dbReference type="CDD" id="cd01948">
    <property type="entry name" value="EAL"/>
    <property type="match status" value="1"/>
</dbReference>
<evidence type="ECO:0000256" key="1">
    <source>
        <dbReference type="SAM" id="Phobius"/>
    </source>
</evidence>
<keyword evidence="1" id="KW-0472">Membrane</keyword>
<dbReference type="EMBL" id="PKUQ01000016">
    <property type="protein sequence ID" value="PLW77690.1"/>
    <property type="molecule type" value="Genomic_DNA"/>
</dbReference>
<keyword evidence="5" id="KW-1185">Reference proteome</keyword>
<dbReference type="PROSITE" id="PS50883">
    <property type="entry name" value="EAL"/>
    <property type="match status" value="1"/>
</dbReference>
<dbReference type="InterPro" id="IPR000160">
    <property type="entry name" value="GGDEF_dom"/>
</dbReference>
<name>A0A2N5XT79_9HYPH</name>
<gene>
    <name evidence="4" type="ORF">C0081_07940</name>
</gene>
<dbReference type="SUPFAM" id="SSF55073">
    <property type="entry name" value="Nucleotide cyclase"/>
    <property type="match status" value="1"/>
</dbReference>
<feature type="transmembrane region" description="Helical" evidence="1">
    <location>
        <begin position="196"/>
        <end position="214"/>
    </location>
</feature>
<evidence type="ECO:0000259" key="3">
    <source>
        <dbReference type="PROSITE" id="PS50887"/>
    </source>
</evidence>
<dbReference type="Pfam" id="PF00563">
    <property type="entry name" value="EAL"/>
    <property type="match status" value="1"/>
</dbReference>
<evidence type="ECO:0000313" key="4">
    <source>
        <dbReference type="EMBL" id="PLW77690.1"/>
    </source>
</evidence>
<dbReference type="PANTHER" id="PTHR44757:SF2">
    <property type="entry name" value="BIOFILM ARCHITECTURE MAINTENANCE PROTEIN MBAA"/>
    <property type="match status" value="1"/>
</dbReference>
<feature type="domain" description="GGDEF" evidence="3">
    <location>
        <begin position="302"/>
        <end position="435"/>
    </location>
</feature>
<reference evidence="4 5" key="1">
    <citation type="submission" date="2018-01" db="EMBL/GenBank/DDBJ databases">
        <title>The draft genome sequence of Cohaesibacter sp. H1304.</title>
        <authorList>
            <person name="Wang N.-N."/>
            <person name="Du Z.-J."/>
        </authorList>
    </citation>
    <scope>NUCLEOTIDE SEQUENCE [LARGE SCALE GENOMIC DNA]</scope>
    <source>
        <strain evidence="4 5">H1304</strain>
    </source>
</reference>
<dbReference type="SMART" id="SM00267">
    <property type="entry name" value="GGDEF"/>
    <property type="match status" value="1"/>
</dbReference>
<dbReference type="PANTHER" id="PTHR44757">
    <property type="entry name" value="DIGUANYLATE CYCLASE DGCP"/>
    <property type="match status" value="1"/>
</dbReference>
<dbReference type="Gene3D" id="3.20.20.450">
    <property type="entry name" value="EAL domain"/>
    <property type="match status" value="1"/>
</dbReference>
<evidence type="ECO:0000259" key="2">
    <source>
        <dbReference type="PROSITE" id="PS50883"/>
    </source>
</evidence>
<dbReference type="Pfam" id="PF00990">
    <property type="entry name" value="GGDEF"/>
    <property type="match status" value="1"/>
</dbReference>
<dbReference type="InterPro" id="IPR052155">
    <property type="entry name" value="Biofilm_reg_signaling"/>
</dbReference>
<dbReference type="PROSITE" id="PS50887">
    <property type="entry name" value="GGDEF"/>
    <property type="match status" value="1"/>
</dbReference>
<dbReference type="InterPro" id="IPR043128">
    <property type="entry name" value="Rev_trsase/Diguanyl_cyclase"/>
</dbReference>
<dbReference type="Pfam" id="PF17201">
    <property type="entry name" value="Cache_3-Cache_2"/>
    <property type="match status" value="1"/>
</dbReference>
<dbReference type="NCBIfam" id="TIGR00254">
    <property type="entry name" value="GGDEF"/>
    <property type="match status" value="1"/>
</dbReference>
<keyword evidence="1" id="KW-0812">Transmembrane</keyword>
<dbReference type="InterPro" id="IPR033462">
    <property type="entry name" value="Cache_3-Cache_2"/>
</dbReference>
<sequence length="710" mass="77604">MALLIALVTLSIFVMATLSYTKLYEASEVNAAIRIDRAARAAASIFSHSLANEFVIERDESGRPEAIRILAASSEKALTFRNEHDSLLKEIGLTNQGAANLFKLNPNTQKFDRFATTFRNPDGSMPPPMSLSKGHPAYDDLMANRPHIGDVPVMGRLRLAYLTPIQSPDGTVSGALAVDVGWVDDLHTARLELQTLIAGSAIAILMLVVGLGIWRMTAELQPLKKLANFANDLASGNNTNTVPYTQRSDEVGALAQGLSRVVDIQHELAYLAYTDKLTGLGNRSRYLADLNKVAIEVKTNKCEWALLHINLDRFKDVNVAFGQSGGDTLLKQVASAIKETAGDQASISRLSGDQFAVLVPLKQKVSSHSRVCSALLIRLNKPFNLGPTDLHLSASLGVVRLPQDAVGAEEAHLKADLALRKAKDDGGNCCAVFVEEMYMHVQSQIELERNLREAIINRRIIPHFQPQIDPSDNSLTGLEALARWHDETKGMISPSEFIPVAESKGLIVELGSLILDQTCRQARDWVNVGFDFKHLSVNVSPIQLLQPDFVNVVRCALERYQLSGQHICLEVTESLFVEQDEGRIRAIFGKLKALGVSLSLDDFGSGYSSLGYLNRLPFDQLKVDRSFVMNVDKDVHNQKLLAGIVTLGQGLGLSIVAEGAETREEVECVAKIGCNSIQGYFHAKPMVAADIPQAVEAIFALGQKITKKRA</sequence>
<dbReference type="Gene3D" id="6.10.340.10">
    <property type="match status" value="1"/>
</dbReference>
<organism evidence="4 5">
    <name type="scientific">Cohaesibacter celericrescens</name>
    <dbReference type="NCBI Taxonomy" id="2067669"/>
    <lineage>
        <taxon>Bacteria</taxon>
        <taxon>Pseudomonadati</taxon>
        <taxon>Pseudomonadota</taxon>
        <taxon>Alphaproteobacteria</taxon>
        <taxon>Hyphomicrobiales</taxon>
        <taxon>Cohaesibacteraceae</taxon>
    </lineage>
</organism>
<dbReference type="SMART" id="SM00052">
    <property type="entry name" value="EAL"/>
    <property type="match status" value="1"/>
</dbReference>
<feature type="domain" description="EAL" evidence="2">
    <location>
        <begin position="444"/>
        <end position="699"/>
    </location>
</feature>
<dbReference type="SUPFAM" id="SSF158472">
    <property type="entry name" value="HAMP domain-like"/>
    <property type="match status" value="1"/>
</dbReference>
<accession>A0A2N5XT79</accession>
<dbReference type="InterPro" id="IPR035919">
    <property type="entry name" value="EAL_sf"/>
</dbReference>
<protein>
    <submittedName>
        <fullName evidence="4">Diguanylate cyclase</fullName>
    </submittedName>
</protein>
<keyword evidence="1" id="KW-1133">Transmembrane helix</keyword>
<proteinExistence type="predicted"/>
<dbReference type="Gene3D" id="3.30.70.270">
    <property type="match status" value="1"/>
</dbReference>
<dbReference type="OrthoDB" id="9814202at2"/>